<dbReference type="Proteomes" id="UP000017836">
    <property type="component" value="Unassembled WGS sequence"/>
</dbReference>
<evidence type="ECO:0000313" key="3">
    <source>
        <dbReference type="EMBL" id="ERN17848.1"/>
    </source>
</evidence>
<accession>U5DBR0</accession>
<sequence length="337" mass="36296">MEQEGLKAAESVLATIGELSLSPHDQDSNGENSNSEGKVAVEGQELPLPSRIPEALAPGLIGLRNQSEENDIGTVISLDKDIRMLLSCFKYLYKRYCEQQSTITMLQQSIRGKRPEGELERAKGIDIASERNAAFTLLAQAASAATISMGAASAAQEELEAAQKNLEAAQKDLATLEERLDKAQREKRAAKSEAMKAKIEANRLKKELQNVWILKRELTAENNELRFFAGLLKHGSQKRPRTSPTSSTQMAEGHPTLDALSSSNLNKAPLAPPTVPGPPKDGTQGDPGPSTAPAPLDDGTEGVTGPSTSFYRQPSPRPNGEGDSQDARYEGDTQDAH</sequence>
<feature type="compositionally biased region" description="Pro residues" evidence="2">
    <location>
        <begin position="270"/>
        <end position="279"/>
    </location>
</feature>
<feature type="coiled-coil region" evidence="1">
    <location>
        <begin position="152"/>
        <end position="207"/>
    </location>
</feature>
<name>U5DBR0_AMBTC</name>
<dbReference type="HOGENOM" id="CLU_824751_0_0_1"/>
<evidence type="ECO:0000256" key="1">
    <source>
        <dbReference type="SAM" id="Coils"/>
    </source>
</evidence>
<evidence type="ECO:0000256" key="2">
    <source>
        <dbReference type="SAM" id="MobiDB-lite"/>
    </source>
</evidence>
<dbReference type="EMBL" id="KI392311">
    <property type="protein sequence ID" value="ERN17848.1"/>
    <property type="molecule type" value="Genomic_DNA"/>
</dbReference>
<dbReference type="Gene3D" id="1.20.120.330">
    <property type="entry name" value="Nucleotidyltransferases domain 2"/>
    <property type="match status" value="1"/>
</dbReference>
<protein>
    <submittedName>
        <fullName evidence="3">Uncharacterized protein</fullName>
    </submittedName>
</protein>
<feature type="compositionally biased region" description="Basic and acidic residues" evidence="2">
    <location>
        <begin position="325"/>
        <end position="337"/>
    </location>
</feature>
<feature type="region of interest" description="Disordered" evidence="2">
    <location>
        <begin position="18"/>
        <end position="39"/>
    </location>
</feature>
<keyword evidence="4" id="KW-1185">Reference proteome</keyword>
<gene>
    <name evidence="3" type="ORF">AMTR_s00047p00201420</name>
</gene>
<reference evidence="4" key="1">
    <citation type="journal article" date="2013" name="Science">
        <title>The Amborella genome and the evolution of flowering plants.</title>
        <authorList>
            <consortium name="Amborella Genome Project"/>
        </authorList>
    </citation>
    <scope>NUCLEOTIDE SEQUENCE [LARGE SCALE GENOMIC DNA]</scope>
</reference>
<dbReference type="Gramene" id="ERN17848">
    <property type="protein sequence ID" value="ERN17848"/>
    <property type="gene ID" value="AMTR_s00047p00201420"/>
</dbReference>
<keyword evidence="1" id="KW-0175">Coiled coil</keyword>
<feature type="region of interest" description="Disordered" evidence="2">
    <location>
        <begin position="234"/>
        <end position="337"/>
    </location>
</feature>
<proteinExistence type="predicted"/>
<evidence type="ECO:0000313" key="4">
    <source>
        <dbReference type="Proteomes" id="UP000017836"/>
    </source>
</evidence>
<dbReference type="AlphaFoldDB" id="U5DBR0"/>
<organism evidence="3 4">
    <name type="scientific">Amborella trichopoda</name>
    <dbReference type="NCBI Taxonomy" id="13333"/>
    <lineage>
        <taxon>Eukaryota</taxon>
        <taxon>Viridiplantae</taxon>
        <taxon>Streptophyta</taxon>
        <taxon>Embryophyta</taxon>
        <taxon>Tracheophyta</taxon>
        <taxon>Spermatophyta</taxon>
        <taxon>Magnoliopsida</taxon>
        <taxon>Amborellales</taxon>
        <taxon>Amborellaceae</taxon>
        <taxon>Amborella</taxon>
    </lineage>
</organism>